<dbReference type="Proteomes" id="UP000289323">
    <property type="component" value="Unassembled WGS sequence"/>
</dbReference>
<accession>A0A446B8A4</accession>
<evidence type="ECO:0000313" key="3">
    <source>
        <dbReference type="Proteomes" id="UP000289323"/>
    </source>
</evidence>
<protein>
    <submittedName>
        <fullName evidence="2">1febf056-33d6-4dce-847d-76ce4d045619</fullName>
    </submittedName>
</protein>
<name>A0A446B8A4_9PEZI</name>
<reference evidence="2 3" key="1">
    <citation type="submission" date="2018-04" db="EMBL/GenBank/DDBJ databases">
        <authorList>
            <person name="Huttner S."/>
            <person name="Dainat J."/>
        </authorList>
    </citation>
    <scope>NUCLEOTIDE SEQUENCE [LARGE SCALE GENOMIC DNA]</scope>
</reference>
<evidence type="ECO:0000256" key="1">
    <source>
        <dbReference type="SAM" id="Phobius"/>
    </source>
</evidence>
<feature type="transmembrane region" description="Helical" evidence="1">
    <location>
        <begin position="225"/>
        <end position="247"/>
    </location>
</feature>
<gene>
    <name evidence="2" type="ORF">TT172_LOCUS1154</name>
</gene>
<sequence>MGFPGLLITGLNFLSTVANILALIGCISPSTKDIALFRANVTLVANGLHDLAALDSGNETEVPRSSELPTYWYWGMSGICDVYNATGETRCRRTFPPTANLLSIVQDSLRDRFGDDHDQLTISIVASWNATLNSLSPGRLVAKEGLFVAESRARSALAILSIPLDFLTIPRALCAMRRDSSSRSISVPPLLSALVTAAAGVLAVLSTRSGVQGAVSTGEKVGTAVIILFVAASLRAVSAAAALVGAARSDSSSDYGILIFKL</sequence>
<keyword evidence="1" id="KW-1133">Transmembrane helix</keyword>
<evidence type="ECO:0000313" key="2">
    <source>
        <dbReference type="EMBL" id="SPQ18735.1"/>
    </source>
</evidence>
<keyword evidence="1" id="KW-0472">Membrane</keyword>
<organism evidence="2 3">
    <name type="scientific">Thermothielavioides terrestris</name>
    <dbReference type="NCBI Taxonomy" id="2587410"/>
    <lineage>
        <taxon>Eukaryota</taxon>
        <taxon>Fungi</taxon>
        <taxon>Dikarya</taxon>
        <taxon>Ascomycota</taxon>
        <taxon>Pezizomycotina</taxon>
        <taxon>Sordariomycetes</taxon>
        <taxon>Sordariomycetidae</taxon>
        <taxon>Sordariales</taxon>
        <taxon>Chaetomiaceae</taxon>
        <taxon>Thermothielavioides</taxon>
    </lineage>
</organism>
<dbReference type="AlphaFoldDB" id="A0A446B8A4"/>
<dbReference type="EMBL" id="OUUZ01000001">
    <property type="protein sequence ID" value="SPQ18735.1"/>
    <property type="molecule type" value="Genomic_DNA"/>
</dbReference>
<feature type="transmembrane region" description="Helical" evidence="1">
    <location>
        <begin position="6"/>
        <end position="28"/>
    </location>
</feature>
<proteinExistence type="predicted"/>
<feature type="transmembrane region" description="Helical" evidence="1">
    <location>
        <begin position="185"/>
        <end position="205"/>
    </location>
</feature>
<keyword evidence="1" id="KW-0812">Transmembrane</keyword>